<dbReference type="PANTHER" id="PTHR31642">
    <property type="entry name" value="TRICHOTHECENE 3-O-ACETYLTRANSFERASE"/>
    <property type="match status" value="1"/>
</dbReference>
<accession>A0A6A5UZX0</accession>
<reference evidence="3" key="1">
    <citation type="journal article" date="2020" name="Stud. Mycol.">
        <title>101 Dothideomycetes genomes: a test case for predicting lifestyles and emergence of pathogens.</title>
        <authorList>
            <person name="Haridas S."/>
            <person name="Albert R."/>
            <person name="Binder M."/>
            <person name="Bloem J."/>
            <person name="Labutti K."/>
            <person name="Salamov A."/>
            <person name="Andreopoulos B."/>
            <person name="Baker S."/>
            <person name="Barry K."/>
            <person name="Bills G."/>
            <person name="Bluhm B."/>
            <person name="Cannon C."/>
            <person name="Castanera R."/>
            <person name="Culley D."/>
            <person name="Daum C."/>
            <person name="Ezra D."/>
            <person name="Gonzalez J."/>
            <person name="Henrissat B."/>
            <person name="Kuo A."/>
            <person name="Liang C."/>
            <person name="Lipzen A."/>
            <person name="Lutzoni F."/>
            <person name="Magnuson J."/>
            <person name="Mondo S."/>
            <person name="Nolan M."/>
            <person name="Ohm R."/>
            <person name="Pangilinan J."/>
            <person name="Park H.-J."/>
            <person name="Ramirez L."/>
            <person name="Alfaro M."/>
            <person name="Sun H."/>
            <person name="Tritt A."/>
            <person name="Yoshinaga Y."/>
            <person name="Zwiers L.-H."/>
            <person name="Turgeon B."/>
            <person name="Goodwin S."/>
            <person name="Spatafora J."/>
            <person name="Crous P."/>
            <person name="Grigoriev I."/>
        </authorList>
    </citation>
    <scope>NUCLEOTIDE SEQUENCE</scope>
    <source>
        <strain evidence="3">CBS 107.79</strain>
    </source>
</reference>
<evidence type="ECO:0000313" key="4">
    <source>
        <dbReference type="Proteomes" id="UP000800036"/>
    </source>
</evidence>
<protein>
    <recommendedName>
        <fullName evidence="5">Transferase family protein</fullName>
    </recommendedName>
</protein>
<name>A0A6A5UZX0_9PLEO</name>
<dbReference type="InterPro" id="IPR023213">
    <property type="entry name" value="CAT-like_dom_sf"/>
</dbReference>
<dbReference type="EMBL" id="ML976701">
    <property type="protein sequence ID" value="KAF1970375.1"/>
    <property type="molecule type" value="Genomic_DNA"/>
</dbReference>
<organism evidence="3 4">
    <name type="scientific">Bimuria novae-zelandiae CBS 107.79</name>
    <dbReference type="NCBI Taxonomy" id="1447943"/>
    <lineage>
        <taxon>Eukaryota</taxon>
        <taxon>Fungi</taxon>
        <taxon>Dikarya</taxon>
        <taxon>Ascomycota</taxon>
        <taxon>Pezizomycotina</taxon>
        <taxon>Dothideomycetes</taxon>
        <taxon>Pleosporomycetidae</taxon>
        <taxon>Pleosporales</taxon>
        <taxon>Massarineae</taxon>
        <taxon>Didymosphaeriaceae</taxon>
        <taxon>Bimuria</taxon>
    </lineage>
</organism>
<sequence length="548" mass="59319">MASPPTIEVLSSTRVHPSTPQSTPTTTRLSIIDASVARFTPCGAIWFFPSPSLLPSSPAPSIAFSPSALKASLAHTLTSYPQWTGHLHMIPYVPNLPSRAYTQRYGRLGVHYGSPTDPGVAFVSAHISCTLASALPFHGPRENTTPTRKLYNCDAMLREDVLLPRTPLAGYTSPASHDDVSVAVQVTQFTCGGAAVGVKIAHCLADATALSQFMRDWSAVHAALISNSPLPEIHPVFEPWTLDQRATRDLDETVPDEEVLKAAYALPAHRYDWWASAEGSGFGPGAHAIPEVLREEPATREIAVEGEKMPWGTYDVPAPVSHTLIHYTAAQLDKIGAAASTPGPEDTREVNISRHDALVAQIWTLINRARWPENGDASKAVHANITFGLRTRVSPPLSPSFLGSPLQIAKVTLPWSVASSSTALPSIASSIKRTLNVFTPAAIAAQIYAIAHELSPQRLWQAFLGREHMLVTSWAHTGLYTCDFGTGGAPQYVHPIMPLVDGCVQIIEGAPIGPITEGKKWYEDGVDVAIYLEREAMARLVKDERIWL</sequence>
<dbReference type="Pfam" id="PF02458">
    <property type="entry name" value="Transferase"/>
    <property type="match status" value="2"/>
</dbReference>
<dbReference type="Proteomes" id="UP000800036">
    <property type="component" value="Unassembled WGS sequence"/>
</dbReference>
<evidence type="ECO:0000256" key="2">
    <source>
        <dbReference type="SAM" id="MobiDB-lite"/>
    </source>
</evidence>
<dbReference type="InterPro" id="IPR050317">
    <property type="entry name" value="Plant_Fungal_Acyltransferase"/>
</dbReference>
<feature type="region of interest" description="Disordered" evidence="2">
    <location>
        <begin position="1"/>
        <end position="26"/>
    </location>
</feature>
<keyword evidence="4" id="KW-1185">Reference proteome</keyword>
<proteinExistence type="predicted"/>
<evidence type="ECO:0000313" key="3">
    <source>
        <dbReference type="EMBL" id="KAF1970375.1"/>
    </source>
</evidence>
<dbReference type="PANTHER" id="PTHR31642:SF310">
    <property type="entry name" value="FATTY ALCOHOL:CAFFEOYL-COA ACYLTRANSFERASE"/>
    <property type="match status" value="1"/>
</dbReference>
<evidence type="ECO:0008006" key="5">
    <source>
        <dbReference type="Google" id="ProtNLM"/>
    </source>
</evidence>
<dbReference type="AlphaFoldDB" id="A0A6A5UZX0"/>
<dbReference type="GO" id="GO:0044550">
    <property type="term" value="P:secondary metabolite biosynthetic process"/>
    <property type="evidence" value="ECO:0007669"/>
    <property type="project" value="TreeGrafter"/>
</dbReference>
<evidence type="ECO:0000256" key="1">
    <source>
        <dbReference type="ARBA" id="ARBA00022679"/>
    </source>
</evidence>
<dbReference type="GO" id="GO:0016747">
    <property type="term" value="F:acyltransferase activity, transferring groups other than amino-acyl groups"/>
    <property type="evidence" value="ECO:0007669"/>
    <property type="project" value="TreeGrafter"/>
</dbReference>
<dbReference type="OrthoDB" id="444127at2759"/>
<feature type="compositionally biased region" description="Low complexity" evidence="2">
    <location>
        <begin position="17"/>
        <end position="26"/>
    </location>
</feature>
<keyword evidence="1" id="KW-0808">Transferase</keyword>
<gene>
    <name evidence="3" type="ORF">BU23DRAFT_211572</name>
</gene>
<dbReference type="Gene3D" id="3.30.559.10">
    <property type="entry name" value="Chloramphenicol acetyltransferase-like domain"/>
    <property type="match status" value="2"/>
</dbReference>